<gene>
    <name evidence="2" type="ORF">KDW95_17015</name>
</gene>
<keyword evidence="3" id="KW-1185">Reference proteome</keyword>
<evidence type="ECO:0000256" key="1">
    <source>
        <dbReference type="PROSITE-ProRule" id="PRU00221"/>
    </source>
</evidence>
<dbReference type="PROSITE" id="PS51257">
    <property type="entry name" value="PROKAR_LIPOPROTEIN"/>
    <property type="match status" value="1"/>
</dbReference>
<dbReference type="EMBL" id="CP073347">
    <property type="protein sequence ID" value="UTW10961.1"/>
    <property type="molecule type" value="Genomic_DNA"/>
</dbReference>
<feature type="repeat" description="WD" evidence="1">
    <location>
        <begin position="245"/>
        <end position="286"/>
    </location>
</feature>
<sequence length="325" mass="35032">MRTTLAAATVATLAVLLTGCSRNEAPIAWHEYALQGAYAASLSEQGRFAVIGSIQHGASLWDTSSNARLFSWNHQPGQYSIIAATAVSPDESFAATASQQDLVLWNLVSGQSVWYWSSPAEILAMKLSPGADYALLGLANHEAVYFDIKNGGIKRNLRHDARVRAVDLSQDGRLALTGSDAYKTKLWDLQSGALLQTLEFGNVVDTVALSPDGRLAFSAGNLDRAIIWDTGSGEVLHTLSDFGSLFQRRMSFLSARFSSNGEQLLTGSAAGTVQLWDVASGQQLRRWELHKRAAYGPTSTAVYALSFASDGYHAIGSNGIFNLLR</sequence>
<dbReference type="PANTHER" id="PTHR19879">
    <property type="entry name" value="TRANSCRIPTION INITIATION FACTOR TFIID"/>
    <property type="match status" value="1"/>
</dbReference>
<dbReference type="Pfam" id="PF00400">
    <property type="entry name" value="WD40"/>
    <property type="match status" value="2"/>
</dbReference>
<reference evidence="2" key="1">
    <citation type="submission" date="2021-04" db="EMBL/GenBank/DDBJ databases">
        <title>Oceanospirillales bacteria with DddD are important DMSP degraders in coastal seawater.</title>
        <authorList>
            <person name="Liu J."/>
        </authorList>
    </citation>
    <scope>NUCLEOTIDE SEQUENCE</scope>
    <source>
        <strain evidence="2">D13-1</strain>
    </source>
</reference>
<dbReference type="PANTHER" id="PTHR19879:SF9">
    <property type="entry name" value="TRANSCRIPTION INITIATION FACTOR TFIID SUBUNIT 5"/>
    <property type="match status" value="1"/>
</dbReference>
<name>A0ABY5HGJ7_9GAMM</name>
<dbReference type="SMART" id="SM00320">
    <property type="entry name" value="WD40"/>
    <property type="match status" value="5"/>
</dbReference>
<keyword evidence="1" id="KW-0853">WD repeat</keyword>
<organism evidence="2 3">
    <name type="scientific">Marinobacterium rhizophilum</name>
    <dbReference type="NCBI Taxonomy" id="420402"/>
    <lineage>
        <taxon>Bacteria</taxon>
        <taxon>Pseudomonadati</taxon>
        <taxon>Pseudomonadota</taxon>
        <taxon>Gammaproteobacteria</taxon>
        <taxon>Oceanospirillales</taxon>
        <taxon>Oceanospirillaceae</taxon>
        <taxon>Marinobacterium</taxon>
    </lineage>
</organism>
<dbReference type="InterPro" id="IPR011047">
    <property type="entry name" value="Quinoprotein_ADH-like_sf"/>
</dbReference>
<evidence type="ECO:0000313" key="2">
    <source>
        <dbReference type="EMBL" id="UTW10961.1"/>
    </source>
</evidence>
<dbReference type="RefSeq" id="WP_255853015.1">
    <property type="nucleotide sequence ID" value="NZ_CP073347.1"/>
</dbReference>
<proteinExistence type="predicted"/>
<feature type="repeat" description="WD" evidence="1">
    <location>
        <begin position="156"/>
        <end position="197"/>
    </location>
</feature>
<dbReference type="InterPro" id="IPR015943">
    <property type="entry name" value="WD40/YVTN_repeat-like_dom_sf"/>
</dbReference>
<dbReference type="Gene3D" id="2.130.10.10">
    <property type="entry name" value="YVTN repeat-like/Quinoprotein amine dehydrogenase"/>
    <property type="match status" value="2"/>
</dbReference>
<evidence type="ECO:0000313" key="3">
    <source>
        <dbReference type="Proteomes" id="UP001058461"/>
    </source>
</evidence>
<dbReference type="InterPro" id="IPR001680">
    <property type="entry name" value="WD40_rpt"/>
</dbReference>
<dbReference type="SUPFAM" id="SSF50998">
    <property type="entry name" value="Quinoprotein alcohol dehydrogenase-like"/>
    <property type="match status" value="1"/>
</dbReference>
<dbReference type="PROSITE" id="PS50082">
    <property type="entry name" value="WD_REPEATS_2"/>
    <property type="match status" value="2"/>
</dbReference>
<dbReference type="Proteomes" id="UP001058461">
    <property type="component" value="Chromosome"/>
</dbReference>
<protein>
    <recommendedName>
        <fullName evidence="4">WD-40 repeat-containing protein</fullName>
    </recommendedName>
</protein>
<accession>A0ABY5HGJ7</accession>
<evidence type="ECO:0008006" key="4">
    <source>
        <dbReference type="Google" id="ProtNLM"/>
    </source>
</evidence>